<proteinExistence type="predicted"/>
<dbReference type="GO" id="GO:0051087">
    <property type="term" value="F:protein-folding chaperone binding"/>
    <property type="evidence" value="ECO:0007669"/>
    <property type="project" value="InterPro"/>
</dbReference>
<dbReference type="Proteomes" id="UP000324233">
    <property type="component" value="Chromosome"/>
</dbReference>
<keyword evidence="4" id="KW-1185">Reference proteome</keyword>
<evidence type="ECO:0000313" key="4">
    <source>
        <dbReference type="Proteomes" id="UP000324233"/>
    </source>
</evidence>
<gene>
    <name evidence="3" type="primary">grpE</name>
    <name evidence="3" type="ORF">OJF2_63370</name>
</gene>
<evidence type="ECO:0000313" key="3">
    <source>
        <dbReference type="EMBL" id="QEH37746.1"/>
    </source>
</evidence>
<dbReference type="GO" id="GO:0042803">
    <property type="term" value="F:protein homodimerization activity"/>
    <property type="evidence" value="ECO:0007669"/>
    <property type="project" value="InterPro"/>
</dbReference>
<reference evidence="3 4" key="1">
    <citation type="submission" date="2019-08" db="EMBL/GenBank/DDBJ databases">
        <title>Deep-cultivation of Planctomycetes and their phenomic and genomic characterization uncovers novel biology.</title>
        <authorList>
            <person name="Wiegand S."/>
            <person name="Jogler M."/>
            <person name="Boedeker C."/>
            <person name="Pinto D."/>
            <person name="Vollmers J."/>
            <person name="Rivas-Marin E."/>
            <person name="Kohn T."/>
            <person name="Peeters S.H."/>
            <person name="Heuer A."/>
            <person name="Rast P."/>
            <person name="Oberbeckmann S."/>
            <person name="Bunk B."/>
            <person name="Jeske O."/>
            <person name="Meyerdierks A."/>
            <person name="Storesund J.E."/>
            <person name="Kallscheuer N."/>
            <person name="Luecker S."/>
            <person name="Lage O.M."/>
            <person name="Pohl T."/>
            <person name="Merkel B.J."/>
            <person name="Hornburger P."/>
            <person name="Mueller R.-W."/>
            <person name="Bruemmer F."/>
            <person name="Labrenz M."/>
            <person name="Spormann A.M."/>
            <person name="Op den Camp H."/>
            <person name="Overmann J."/>
            <person name="Amann R."/>
            <person name="Jetten M.S.M."/>
            <person name="Mascher T."/>
            <person name="Medema M.H."/>
            <person name="Devos D.P."/>
            <person name="Kaster A.-K."/>
            <person name="Ovreas L."/>
            <person name="Rohde M."/>
            <person name="Galperin M.Y."/>
            <person name="Jogler C."/>
        </authorList>
    </citation>
    <scope>NUCLEOTIDE SEQUENCE [LARGE SCALE GENOMIC DNA]</scope>
    <source>
        <strain evidence="3 4">OJF2</strain>
    </source>
</reference>
<keyword evidence="1" id="KW-0143">Chaperone</keyword>
<dbReference type="EMBL" id="CP042997">
    <property type="protein sequence ID" value="QEH37746.1"/>
    <property type="molecule type" value="Genomic_DNA"/>
</dbReference>
<dbReference type="Gene3D" id="2.30.22.10">
    <property type="entry name" value="Head domain of nucleotide exchange factor GrpE"/>
    <property type="match status" value="1"/>
</dbReference>
<dbReference type="PRINTS" id="PR00773">
    <property type="entry name" value="GRPEPROTEIN"/>
</dbReference>
<evidence type="ECO:0000256" key="1">
    <source>
        <dbReference type="ARBA" id="ARBA00023186"/>
    </source>
</evidence>
<name>A0A5B9WAY8_9BACT</name>
<dbReference type="GO" id="GO:0006457">
    <property type="term" value="P:protein folding"/>
    <property type="evidence" value="ECO:0007669"/>
    <property type="project" value="InterPro"/>
</dbReference>
<accession>A0A5B9WAY8</accession>
<dbReference type="InterPro" id="IPR000740">
    <property type="entry name" value="GrpE"/>
</dbReference>
<feature type="region of interest" description="Disordered" evidence="2">
    <location>
        <begin position="1"/>
        <end position="60"/>
    </location>
</feature>
<feature type="compositionally biased region" description="Low complexity" evidence="2">
    <location>
        <begin position="30"/>
        <end position="54"/>
    </location>
</feature>
<feature type="compositionally biased region" description="Basic and acidic residues" evidence="2">
    <location>
        <begin position="1"/>
        <end position="11"/>
    </location>
</feature>
<dbReference type="Pfam" id="PF01025">
    <property type="entry name" value="GrpE"/>
    <property type="match status" value="1"/>
</dbReference>
<dbReference type="InterPro" id="IPR009012">
    <property type="entry name" value="GrpE_head"/>
</dbReference>
<protein>
    <submittedName>
        <fullName evidence="3">Protein GrpE</fullName>
    </submittedName>
</protein>
<organism evidence="3 4">
    <name type="scientific">Aquisphaera giovannonii</name>
    <dbReference type="NCBI Taxonomy" id="406548"/>
    <lineage>
        <taxon>Bacteria</taxon>
        <taxon>Pseudomonadati</taxon>
        <taxon>Planctomycetota</taxon>
        <taxon>Planctomycetia</taxon>
        <taxon>Isosphaerales</taxon>
        <taxon>Isosphaeraceae</taxon>
        <taxon>Aquisphaera</taxon>
    </lineage>
</organism>
<sequence>MPENERSDEGPSKGAEGPGPGDTGEWPQVPAGAPLAEGPEPAEGPRLSEVPVPLDVEEEEEETEEVMIPHMLRPHPEPPAVDSTARIAAAISQLGIALEQKFSTLQAIFDREVRAETARERVVDRLHAELQEYKQDLLLKVQRPIFIDLIQLHDDIGKMADAQPAEDEARSAAVRGAFESIRTAIEDILYRQGVEPYRNEAEEFDPRRQRAVTTVPTDLPEQTRTVAVRHRPGFQAGDKVIRPEIVSVYMLRK</sequence>
<dbReference type="RefSeq" id="WP_246196241.1">
    <property type="nucleotide sequence ID" value="NZ_CP042997.1"/>
</dbReference>
<dbReference type="SUPFAM" id="SSF51064">
    <property type="entry name" value="Head domain of nucleotide exchange factor GrpE"/>
    <property type="match status" value="1"/>
</dbReference>
<dbReference type="GO" id="GO:0000774">
    <property type="term" value="F:adenyl-nucleotide exchange factor activity"/>
    <property type="evidence" value="ECO:0007669"/>
    <property type="project" value="InterPro"/>
</dbReference>
<dbReference type="AlphaFoldDB" id="A0A5B9WAY8"/>
<dbReference type="KEGG" id="agv:OJF2_63370"/>
<evidence type="ECO:0000256" key="2">
    <source>
        <dbReference type="SAM" id="MobiDB-lite"/>
    </source>
</evidence>